<proteinExistence type="predicted"/>
<feature type="region of interest" description="Disordered" evidence="1">
    <location>
        <begin position="1"/>
        <end position="233"/>
    </location>
</feature>
<gene>
    <name evidence="3" type="ORF">EIP91_010206</name>
</gene>
<sequence>MLGRNDREDLSKSSLDMSVVNPASASSDPWDYSPPTQPSVPISHKKVPAAVPDDWDADEDEEDEPERLWENANKKAPMPVVITSTGTSSSVISPPPAAFQPSLRILKRPSASSSSAASSSNGSDAQQKTYAEREAQYQAARERIFGSGTTTPTQGVSTSDRNKRSSARYPGSPPGSASPPPSTVIRNPRGPEDTTRTRGPDSGSGRGFNNRRGAVKKGSTERGADLRTSTPPG</sequence>
<feature type="domain" description="SUZ" evidence="2">
    <location>
        <begin position="77"/>
        <end position="149"/>
    </location>
</feature>
<dbReference type="EMBL" id="RWJN01000060">
    <property type="protein sequence ID" value="TCD68684.1"/>
    <property type="molecule type" value="Genomic_DNA"/>
</dbReference>
<accession>A0A4R0RZI2</accession>
<dbReference type="AlphaFoldDB" id="A0A4R0RZI2"/>
<dbReference type="STRING" id="92696.A0A4R0RZI2"/>
<evidence type="ECO:0000256" key="1">
    <source>
        <dbReference type="SAM" id="MobiDB-lite"/>
    </source>
</evidence>
<keyword evidence="4" id="KW-1185">Reference proteome</keyword>
<feature type="compositionally biased region" description="Low complexity" evidence="1">
    <location>
        <begin position="110"/>
        <end position="120"/>
    </location>
</feature>
<feature type="compositionally biased region" description="Acidic residues" evidence="1">
    <location>
        <begin position="53"/>
        <end position="65"/>
    </location>
</feature>
<feature type="compositionally biased region" description="Basic and acidic residues" evidence="1">
    <location>
        <begin position="1"/>
        <end position="11"/>
    </location>
</feature>
<dbReference type="PANTHER" id="PTHR31796">
    <property type="entry name" value="SUZ DOMAIN-CONTAINING PROTEIN 1"/>
    <property type="match status" value="1"/>
</dbReference>
<dbReference type="Proteomes" id="UP000292702">
    <property type="component" value="Unassembled WGS sequence"/>
</dbReference>
<protein>
    <recommendedName>
        <fullName evidence="2">SUZ domain-containing protein</fullName>
    </recommendedName>
</protein>
<feature type="compositionally biased region" description="Polar residues" evidence="1">
    <location>
        <begin position="147"/>
        <end position="159"/>
    </location>
</feature>
<feature type="compositionally biased region" description="Polar residues" evidence="1">
    <location>
        <begin position="12"/>
        <end position="27"/>
    </location>
</feature>
<evidence type="ECO:0000313" key="3">
    <source>
        <dbReference type="EMBL" id="TCD68684.1"/>
    </source>
</evidence>
<evidence type="ECO:0000313" key="4">
    <source>
        <dbReference type="Proteomes" id="UP000292702"/>
    </source>
</evidence>
<dbReference type="Pfam" id="PF12752">
    <property type="entry name" value="SUZ"/>
    <property type="match status" value="1"/>
</dbReference>
<dbReference type="InterPro" id="IPR024771">
    <property type="entry name" value="SUZ"/>
</dbReference>
<feature type="compositionally biased region" description="Low complexity" evidence="1">
    <location>
        <begin position="79"/>
        <end position="92"/>
    </location>
</feature>
<dbReference type="PANTHER" id="PTHR31796:SF2">
    <property type="entry name" value="SUZ DOMAIN-CONTAINING PROTEIN 1"/>
    <property type="match status" value="1"/>
</dbReference>
<dbReference type="PROSITE" id="PS51673">
    <property type="entry name" value="SUZ"/>
    <property type="match status" value="1"/>
</dbReference>
<dbReference type="InterPro" id="IPR039228">
    <property type="entry name" value="SZRD1"/>
</dbReference>
<reference evidence="3 4" key="1">
    <citation type="submission" date="2018-11" db="EMBL/GenBank/DDBJ databases">
        <title>Genome assembly of Steccherinum ochraceum LE-BIN_3174, the white-rot fungus of the Steccherinaceae family (The Residual Polyporoid clade, Polyporales, Basidiomycota).</title>
        <authorList>
            <person name="Fedorova T.V."/>
            <person name="Glazunova O.A."/>
            <person name="Landesman E.O."/>
            <person name="Moiseenko K.V."/>
            <person name="Psurtseva N.V."/>
            <person name="Savinova O.S."/>
            <person name="Shakhova N.V."/>
            <person name="Tyazhelova T.V."/>
            <person name="Vasina D.V."/>
        </authorList>
    </citation>
    <scope>NUCLEOTIDE SEQUENCE [LARGE SCALE GENOMIC DNA]</scope>
    <source>
        <strain evidence="3 4">LE-BIN_3174</strain>
    </source>
</reference>
<organism evidence="3 4">
    <name type="scientific">Steccherinum ochraceum</name>
    <dbReference type="NCBI Taxonomy" id="92696"/>
    <lineage>
        <taxon>Eukaryota</taxon>
        <taxon>Fungi</taxon>
        <taxon>Dikarya</taxon>
        <taxon>Basidiomycota</taxon>
        <taxon>Agaricomycotina</taxon>
        <taxon>Agaricomycetes</taxon>
        <taxon>Polyporales</taxon>
        <taxon>Steccherinaceae</taxon>
        <taxon>Steccherinum</taxon>
    </lineage>
</organism>
<dbReference type="OrthoDB" id="5373615at2759"/>
<feature type="compositionally biased region" description="Pro residues" evidence="1">
    <location>
        <begin position="171"/>
        <end position="182"/>
    </location>
</feature>
<name>A0A4R0RZI2_9APHY</name>
<feature type="compositionally biased region" description="Basic and acidic residues" evidence="1">
    <location>
        <begin position="189"/>
        <end position="199"/>
    </location>
</feature>
<feature type="compositionally biased region" description="Basic and acidic residues" evidence="1">
    <location>
        <begin position="130"/>
        <end position="144"/>
    </location>
</feature>
<evidence type="ECO:0000259" key="2">
    <source>
        <dbReference type="PROSITE" id="PS51673"/>
    </source>
</evidence>
<comment type="caution">
    <text evidence="3">The sequence shown here is derived from an EMBL/GenBank/DDBJ whole genome shotgun (WGS) entry which is preliminary data.</text>
</comment>